<evidence type="ECO:0000313" key="16">
    <source>
        <dbReference type="Proteomes" id="UP001461341"/>
    </source>
</evidence>
<keyword evidence="1 11" id="KW-0479">Metal-binding</keyword>
<dbReference type="SMART" id="SM00382">
    <property type="entry name" value="AAA"/>
    <property type="match status" value="1"/>
</dbReference>
<evidence type="ECO:0000256" key="7">
    <source>
        <dbReference type="ARBA" id="ARBA00022840"/>
    </source>
</evidence>
<dbReference type="CDD" id="cd01121">
    <property type="entry name" value="RadA_SMS_N"/>
    <property type="match status" value="1"/>
</dbReference>
<keyword evidence="8 11" id="KW-0346">Stress response</keyword>
<evidence type="ECO:0000259" key="14">
    <source>
        <dbReference type="PROSITE" id="PS50162"/>
    </source>
</evidence>
<keyword evidence="9 11" id="KW-0238">DNA-binding</keyword>
<keyword evidence="6 13" id="KW-0862">Zinc</keyword>
<dbReference type="EMBL" id="CP121689">
    <property type="protein sequence ID" value="WZL76830.1"/>
    <property type="molecule type" value="Genomic_DNA"/>
</dbReference>
<dbReference type="PANTHER" id="PTHR32472:SF10">
    <property type="entry name" value="DNA REPAIR PROTEIN RADA-LIKE PROTEIN"/>
    <property type="match status" value="1"/>
</dbReference>
<evidence type="ECO:0000256" key="6">
    <source>
        <dbReference type="ARBA" id="ARBA00022833"/>
    </source>
</evidence>
<dbReference type="InterPro" id="IPR041166">
    <property type="entry name" value="Rubredoxin_2"/>
</dbReference>
<keyword evidence="5" id="KW-0378">Hydrolase</keyword>
<keyword evidence="3 11" id="KW-0227">DNA damage</keyword>
<dbReference type="InterPro" id="IPR004504">
    <property type="entry name" value="DNA_repair_RadA"/>
</dbReference>
<dbReference type="SUPFAM" id="SSF54211">
    <property type="entry name" value="Ribosomal protein S5 domain 2-like"/>
    <property type="match status" value="1"/>
</dbReference>
<dbReference type="Pfam" id="PF13481">
    <property type="entry name" value="AAA_25"/>
    <property type="match status" value="1"/>
</dbReference>
<evidence type="ECO:0000256" key="3">
    <source>
        <dbReference type="ARBA" id="ARBA00022763"/>
    </source>
</evidence>
<dbReference type="NCBIfam" id="TIGR00416">
    <property type="entry name" value="sms"/>
    <property type="match status" value="1"/>
</dbReference>
<keyword evidence="2 11" id="KW-0547">Nucleotide-binding</keyword>
<evidence type="ECO:0000256" key="1">
    <source>
        <dbReference type="ARBA" id="ARBA00022723"/>
    </source>
</evidence>
<comment type="domain">
    <text evidence="11">The middle region has homology to RecA with ATPase motifs including the RadA KNRFG motif, while the C-terminus is homologous to Lon protease.</text>
</comment>
<dbReference type="InterPro" id="IPR014721">
    <property type="entry name" value="Ribsml_uS5_D2-typ_fold_subgr"/>
</dbReference>
<evidence type="ECO:0000256" key="13">
    <source>
        <dbReference type="RuleBase" id="RU003555"/>
    </source>
</evidence>
<accession>A0ABZ2YCU2</accession>
<dbReference type="Gene3D" id="3.40.50.300">
    <property type="entry name" value="P-loop containing nucleotide triphosphate hydrolases"/>
    <property type="match status" value="1"/>
</dbReference>
<evidence type="ECO:0000256" key="12">
    <source>
        <dbReference type="NCBIfam" id="TIGR00416"/>
    </source>
</evidence>
<feature type="region of interest" description="Lon-protease-like" evidence="11">
    <location>
        <begin position="350"/>
        <end position="459"/>
    </location>
</feature>
<evidence type="ECO:0000256" key="4">
    <source>
        <dbReference type="ARBA" id="ARBA00022771"/>
    </source>
</evidence>
<comment type="function">
    <text evidence="13">DNA-dependent ATPase involved in processing of recombination intermediates, plays a role in repairing DNA breaks. Stimulates the branch migration of RecA-mediated strand transfer reactions, allowing the 3' invading strand to extend heteroduplex DNA faster. Binds ssDNA in the presence of ADP but not other nucleotides, has ATPase activity that is stimulated by ssDNA and various branched DNA structures, but inhibited by SSB. Does not have RecA's homology-searching function.</text>
</comment>
<dbReference type="Pfam" id="PF05362">
    <property type="entry name" value="Lon_C"/>
    <property type="match status" value="1"/>
</dbReference>
<dbReference type="Proteomes" id="UP001461341">
    <property type="component" value="Chromosome"/>
</dbReference>
<reference evidence="15 16" key="1">
    <citation type="submission" date="2023-03" db="EMBL/GenBank/DDBJ databases">
        <title>Novel Species.</title>
        <authorList>
            <person name="Ma S."/>
        </authorList>
    </citation>
    <scope>NUCLEOTIDE SEQUENCE [LARGE SCALE GENOMIC DNA]</scope>
    <source>
        <strain evidence="15 16">B11</strain>
    </source>
</reference>
<dbReference type="HAMAP" id="MF_01498">
    <property type="entry name" value="RadA_bact"/>
    <property type="match status" value="1"/>
</dbReference>
<sequence length="459" mass="50788">MGYVCSQCGYSTPSWLGKCPQCGEWNTFLHKEQETRPRNHTKEVFRSHTQAVSLSELSHEVIEGAPRFKTGLSEVDRVLGGGVVEGSLVLLSGDPGIGKSTLLLKISHGIASRGKRVLYVSSEESVAQLFLRINRLKIDAHHNLFLLSTNCVEDIFSEITRIGPDLVVVDSIQNLGFADQESAAGSVSVLRELSSLFMNVAKQEKRAFFMVGHVTKEGVVAGPKTLEHLVDVVLYLEGDPHLALRLLRSIKNRFGPTWEIGILEMGEDGLRDVEDPSHLFLAPSDLEGLGSVRTVLVEGKRPLMVEIQSLVNNSYLDYPRRVALGIESARLFLIVAILEKVARIRFSKCDVYASVVGGIRSYETAIDLALCFSLASSKLERPVSREVVFIGEVGLSGEIRPIPLLEYRLREAARRGIKKAVISHYAIVNERVLCDKFKGNLELSGYKNIYEALKMEGLL</sequence>
<keyword evidence="4 13" id="KW-0863">Zinc-finger</keyword>
<dbReference type="InterPro" id="IPR027417">
    <property type="entry name" value="P-loop_NTPase"/>
</dbReference>
<feature type="domain" description="RecA family profile 1" evidence="14">
    <location>
        <begin position="64"/>
        <end position="214"/>
    </location>
</feature>
<evidence type="ECO:0000256" key="10">
    <source>
        <dbReference type="ARBA" id="ARBA00023204"/>
    </source>
</evidence>
<feature type="short sequence motif" description="RadA KNRFG motif" evidence="11">
    <location>
        <begin position="251"/>
        <end position="255"/>
    </location>
</feature>
<evidence type="ECO:0000256" key="2">
    <source>
        <dbReference type="ARBA" id="ARBA00022741"/>
    </source>
</evidence>
<gene>
    <name evidence="11 15" type="primary">radA</name>
    <name evidence="15" type="ORF">QBE54_03625</name>
</gene>
<dbReference type="PRINTS" id="PR01874">
    <property type="entry name" value="DNAREPAIRADA"/>
</dbReference>
<evidence type="ECO:0000256" key="9">
    <source>
        <dbReference type="ARBA" id="ARBA00023125"/>
    </source>
</evidence>
<dbReference type="InterPro" id="IPR020568">
    <property type="entry name" value="Ribosomal_Su5_D2-typ_SF"/>
</dbReference>
<dbReference type="RefSeq" id="WP_369018994.1">
    <property type="nucleotide sequence ID" value="NZ_CP121689.1"/>
</dbReference>
<evidence type="ECO:0000256" key="11">
    <source>
        <dbReference type="HAMAP-Rule" id="MF_01498"/>
    </source>
</evidence>
<keyword evidence="16" id="KW-1185">Reference proteome</keyword>
<dbReference type="InterPro" id="IPR003593">
    <property type="entry name" value="AAA+_ATPase"/>
</dbReference>
<dbReference type="InterPro" id="IPR020588">
    <property type="entry name" value="RecA_ATP-bd"/>
</dbReference>
<proteinExistence type="inferred from homology"/>
<dbReference type="InterPro" id="IPR008269">
    <property type="entry name" value="Lon_proteolytic"/>
</dbReference>
<dbReference type="PROSITE" id="PS50162">
    <property type="entry name" value="RECA_2"/>
    <property type="match status" value="1"/>
</dbReference>
<dbReference type="Gene3D" id="3.30.230.10">
    <property type="match status" value="1"/>
</dbReference>
<evidence type="ECO:0000256" key="8">
    <source>
        <dbReference type="ARBA" id="ARBA00023016"/>
    </source>
</evidence>
<evidence type="ECO:0000313" key="15">
    <source>
        <dbReference type="EMBL" id="WZL76830.1"/>
    </source>
</evidence>
<organism evidence="15 16">
    <name type="scientific">Thermatribacter velox</name>
    <dbReference type="NCBI Taxonomy" id="3039681"/>
    <lineage>
        <taxon>Bacteria</taxon>
        <taxon>Pseudomonadati</taxon>
        <taxon>Atribacterota</taxon>
        <taxon>Atribacteria</taxon>
        <taxon>Atribacterales</taxon>
        <taxon>Thermatribacteraceae</taxon>
        <taxon>Thermatribacter</taxon>
    </lineage>
</organism>
<name>A0ABZ2YCU2_9BACT</name>
<comment type="function">
    <text evidence="11">Plays a role in repairing double-strand DNA breaks, probably involving stabilizing or processing branched DNA or blocked replication forks.</text>
</comment>
<dbReference type="Pfam" id="PF18073">
    <property type="entry name" value="Zn_ribbon_LapB"/>
    <property type="match status" value="1"/>
</dbReference>
<comment type="similarity">
    <text evidence="11 13">Belongs to the RecA family. RadA subfamily.</text>
</comment>
<keyword evidence="7 11" id="KW-0067">ATP-binding</keyword>
<protein>
    <recommendedName>
        <fullName evidence="11 12">DNA repair protein RadA</fullName>
    </recommendedName>
</protein>
<feature type="binding site" evidence="11">
    <location>
        <begin position="93"/>
        <end position="100"/>
    </location>
    <ligand>
        <name>ATP</name>
        <dbReference type="ChEBI" id="CHEBI:30616"/>
    </ligand>
</feature>
<dbReference type="SUPFAM" id="SSF52540">
    <property type="entry name" value="P-loop containing nucleoside triphosphate hydrolases"/>
    <property type="match status" value="1"/>
</dbReference>
<evidence type="ECO:0000256" key="5">
    <source>
        <dbReference type="ARBA" id="ARBA00022801"/>
    </source>
</evidence>
<keyword evidence="10 11" id="KW-0234">DNA repair</keyword>
<dbReference type="PANTHER" id="PTHR32472">
    <property type="entry name" value="DNA REPAIR PROTEIN RADA"/>
    <property type="match status" value="1"/>
</dbReference>